<evidence type="ECO:0000256" key="1">
    <source>
        <dbReference type="ARBA" id="ARBA00023015"/>
    </source>
</evidence>
<evidence type="ECO:0000256" key="3">
    <source>
        <dbReference type="ARBA" id="ARBA00023163"/>
    </source>
</evidence>
<keyword evidence="6" id="KW-1185">Reference proteome</keyword>
<dbReference type="GO" id="GO:0003700">
    <property type="term" value="F:DNA-binding transcription factor activity"/>
    <property type="evidence" value="ECO:0007669"/>
    <property type="project" value="TreeGrafter"/>
</dbReference>
<dbReference type="Pfam" id="PF00356">
    <property type="entry name" value="LacI"/>
    <property type="match status" value="1"/>
</dbReference>
<dbReference type="PANTHER" id="PTHR30146:SF138">
    <property type="entry name" value="TRANSCRIPTIONAL REGULATORY PROTEIN"/>
    <property type="match status" value="1"/>
</dbReference>
<dbReference type="Proteomes" id="UP000646365">
    <property type="component" value="Unassembled WGS sequence"/>
</dbReference>
<dbReference type="RefSeq" id="WP_189052252.1">
    <property type="nucleotide sequence ID" value="NZ_BMJQ01000028.1"/>
</dbReference>
<dbReference type="Gene3D" id="1.10.260.40">
    <property type="entry name" value="lambda repressor-like DNA-binding domains"/>
    <property type="match status" value="1"/>
</dbReference>
<dbReference type="InterPro" id="IPR010982">
    <property type="entry name" value="Lambda_DNA-bd_dom_sf"/>
</dbReference>
<comment type="caution">
    <text evidence="5">The sequence shown here is derived from an EMBL/GenBank/DDBJ whole genome shotgun (WGS) entry which is preliminary data.</text>
</comment>
<gene>
    <name evidence="5" type="primary">malR</name>
    <name evidence="5" type="ORF">GCM10011611_63720</name>
</gene>
<dbReference type="CDD" id="cd01392">
    <property type="entry name" value="HTH_LacI"/>
    <property type="match status" value="1"/>
</dbReference>
<dbReference type="PROSITE" id="PS50932">
    <property type="entry name" value="HTH_LACI_2"/>
    <property type="match status" value="1"/>
</dbReference>
<keyword evidence="1" id="KW-0805">Transcription regulation</keyword>
<reference evidence="5" key="2">
    <citation type="submission" date="2020-09" db="EMBL/GenBank/DDBJ databases">
        <authorList>
            <person name="Sun Q."/>
            <person name="Zhou Y."/>
        </authorList>
    </citation>
    <scope>NUCLEOTIDE SEQUENCE</scope>
    <source>
        <strain evidence="5">CGMCC 1.15725</strain>
    </source>
</reference>
<dbReference type="Pfam" id="PF13377">
    <property type="entry name" value="Peripla_BP_3"/>
    <property type="match status" value="1"/>
</dbReference>
<dbReference type="InterPro" id="IPR000843">
    <property type="entry name" value="HTH_LacI"/>
</dbReference>
<name>A0A8J2Z154_9PROT</name>
<dbReference type="PANTHER" id="PTHR30146">
    <property type="entry name" value="LACI-RELATED TRANSCRIPTIONAL REPRESSOR"/>
    <property type="match status" value="1"/>
</dbReference>
<accession>A0A8J2Z154</accession>
<organism evidence="5 6">
    <name type="scientific">Aliidongia dinghuensis</name>
    <dbReference type="NCBI Taxonomy" id="1867774"/>
    <lineage>
        <taxon>Bacteria</taxon>
        <taxon>Pseudomonadati</taxon>
        <taxon>Pseudomonadota</taxon>
        <taxon>Alphaproteobacteria</taxon>
        <taxon>Rhodospirillales</taxon>
        <taxon>Dongiaceae</taxon>
        <taxon>Aliidongia</taxon>
    </lineage>
</organism>
<dbReference type="SUPFAM" id="SSF53822">
    <property type="entry name" value="Periplasmic binding protein-like I"/>
    <property type="match status" value="1"/>
</dbReference>
<dbReference type="GO" id="GO:0000976">
    <property type="term" value="F:transcription cis-regulatory region binding"/>
    <property type="evidence" value="ECO:0007669"/>
    <property type="project" value="TreeGrafter"/>
</dbReference>
<dbReference type="SMART" id="SM00354">
    <property type="entry name" value="HTH_LACI"/>
    <property type="match status" value="1"/>
</dbReference>
<proteinExistence type="predicted"/>
<dbReference type="InterPro" id="IPR028082">
    <property type="entry name" value="Peripla_BP_I"/>
</dbReference>
<feature type="domain" description="HTH lacI-type" evidence="4">
    <location>
        <begin position="8"/>
        <end position="64"/>
    </location>
</feature>
<evidence type="ECO:0000313" key="5">
    <source>
        <dbReference type="EMBL" id="GGF48570.1"/>
    </source>
</evidence>
<protein>
    <submittedName>
        <fullName evidence="5">HTH-type transcriptional regulator MalR</fullName>
    </submittedName>
</protein>
<keyword evidence="2" id="KW-0238">DNA-binding</keyword>
<dbReference type="InterPro" id="IPR046335">
    <property type="entry name" value="LacI/GalR-like_sensor"/>
</dbReference>
<evidence type="ECO:0000313" key="6">
    <source>
        <dbReference type="Proteomes" id="UP000646365"/>
    </source>
</evidence>
<keyword evidence="3" id="KW-0804">Transcription</keyword>
<evidence type="ECO:0000256" key="2">
    <source>
        <dbReference type="ARBA" id="ARBA00023125"/>
    </source>
</evidence>
<reference evidence="5" key="1">
    <citation type="journal article" date="2014" name="Int. J. Syst. Evol. Microbiol.">
        <title>Complete genome sequence of Corynebacterium casei LMG S-19264T (=DSM 44701T), isolated from a smear-ripened cheese.</title>
        <authorList>
            <consortium name="US DOE Joint Genome Institute (JGI-PGF)"/>
            <person name="Walter F."/>
            <person name="Albersmeier A."/>
            <person name="Kalinowski J."/>
            <person name="Ruckert C."/>
        </authorList>
    </citation>
    <scope>NUCLEOTIDE SEQUENCE</scope>
    <source>
        <strain evidence="5">CGMCC 1.15725</strain>
    </source>
</reference>
<dbReference type="Gene3D" id="3.40.50.2300">
    <property type="match status" value="2"/>
</dbReference>
<dbReference type="SUPFAM" id="SSF47413">
    <property type="entry name" value="lambda repressor-like DNA-binding domains"/>
    <property type="match status" value="1"/>
</dbReference>
<sequence length="351" mass="36843">MASERSRVTASDVAKLVGVHVSTVSRAMNPQTRGLVAGDVAQRVLAAAASLGYAPNSLAAGLRTRRSFTIGVVLPDITNPVFPPILRGIQEVLEAEGYVPIVADAGPEAGRPEAGRPEAGRRETVVERLIARQVDGLILATSLRHDPVLTLCRARQIPVVLVNRVTEDSGFSGVVSDDQRGMKLAVDHLAALGHRSIGHISGPLELSTGHGRLQGFRQAMAQQGLAVPADAVTTAAAYSRDAGREATNRLLTQAPGLTAIVAANDLLALGCYDALAAAGLDCPGDMSVVGHNDMPLVDMVDPPLTTVRIRHHEMGTEAARLLLRQIAGAAEGFDLVLRPDLIVRASTAPPR</sequence>
<dbReference type="AlphaFoldDB" id="A0A8J2Z154"/>
<dbReference type="CDD" id="cd06267">
    <property type="entry name" value="PBP1_LacI_sugar_binding-like"/>
    <property type="match status" value="1"/>
</dbReference>
<evidence type="ECO:0000259" key="4">
    <source>
        <dbReference type="PROSITE" id="PS50932"/>
    </source>
</evidence>
<dbReference type="EMBL" id="BMJQ01000028">
    <property type="protein sequence ID" value="GGF48570.1"/>
    <property type="molecule type" value="Genomic_DNA"/>
</dbReference>